<sequence>MKKGFTLIELLVVIAVIGMLASIVLVSLGGSRDKARLAGGEQFSSSIQHILGISAVGIWDLNGNLNDTSGYGNTATAFAGAAPVADRKGNVSAYVFNGTSQYLGLLAPVTISGVDVTVSAWVKGNNDQTPSNWAYILVQTNHEVEFGVYNNTGNLIMKDNTATGSPTASGVKNITDDKWHHVVGTIDSGAGTISTYIDGVLIKSIAYSGGSAKTGTYYIGGQGGSLGWKGSIDDVRIYGQALTTAQIQKLYAEQSPRYQLAKQ</sequence>
<dbReference type="InterPro" id="IPR013320">
    <property type="entry name" value="ConA-like_dom_sf"/>
</dbReference>
<dbReference type="Gene3D" id="2.60.120.200">
    <property type="match status" value="1"/>
</dbReference>
<dbReference type="InterPro" id="IPR012902">
    <property type="entry name" value="N_methyl_site"/>
</dbReference>
<keyword evidence="3" id="KW-0812">Transmembrane</keyword>
<name>A0A1G2R1Z3_9BACT</name>
<dbReference type="InterPro" id="IPR006558">
    <property type="entry name" value="LamG-like"/>
</dbReference>
<proteinExistence type="predicted"/>
<comment type="caution">
    <text evidence="5">The sequence shown here is derived from an EMBL/GenBank/DDBJ whole genome shotgun (WGS) entry which is preliminary data.</text>
</comment>
<evidence type="ECO:0000313" key="6">
    <source>
        <dbReference type="Proteomes" id="UP000176901"/>
    </source>
</evidence>
<feature type="transmembrane region" description="Helical" evidence="3">
    <location>
        <begin position="6"/>
        <end position="28"/>
    </location>
</feature>
<dbReference type="Pfam" id="PF13385">
    <property type="entry name" value="Laminin_G_3"/>
    <property type="match status" value="1"/>
</dbReference>
<protein>
    <recommendedName>
        <fullName evidence="4">LamG-like jellyroll fold domain-containing protein</fullName>
    </recommendedName>
</protein>
<dbReference type="Pfam" id="PF07963">
    <property type="entry name" value="N_methyl"/>
    <property type="match status" value="1"/>
</dbReference>
<evidence type="ECO:0000256" key="1">
    <source>
        <dbReference type="ARBA" id="ARBA00022729"/>
    </source>
</evidence>
<accession>A0A1G2R1Z3</accession>
<keyword evidence="2" id="KW-1015">Disulfide bond</keyword>
<reference evidence="5 6" key="1">
    <citation type="journal article" date="2016" name="Nat. Commun.">
        <title>Thousands of microbial genomes shed light on interconnected biogeochemical processes in an aquifer system.</title>
        <authorList>
            <person name="Anantharaman K."/>
            <person name="Brown C.T."/>
            <person name="Hug L.A."/>
            <person name="Sharon I."/>
            <person name="Castelle C.J."/>
            <person name="Probst A.J."/>
            <person name="Thomas B.C."/>
            <person name="Singh A."/>
            <person name="Wilkins M.J."/>
            <person name="Karaoz U."/>
            <person name="Brodie E.L."/>
            <person name="Williams K.H."/>
            <person name="Hubbard S.S."/>
            <person name="Banfield J.F."/>
        </authorList>
    </citation>
    <scope>NUCLEOTIDE SEQUENCE [LARGE SCALE GENOMIC DNA]</scope>
</reference>
<dbReference type="EMBL" id="MHTW01000024">
    <property type="protein sequence ID" value="OHA66803.1"/>
    <property type="molecule type" value="Genomic_DNA"/>
</dbReference>
<organism evidence="5 6">
    <name type="scientific">Candidatus Wildermuthbacteria bacterium RIFCSPHIGHO2_02_FULL_47_12</name>
    <dbReference type="NCBI Taxonomy" id="1802451"/>
    <lineage>
        <taxon>Bacteria</taxon>
        <taxon>Candidatus Wildermuthiibacteriota</taxon>
    </lineage>
</organism>
<evidence type="ECO:0000256" key="2">
    <source>
        <dbReference type="ARBA" id="ARBA00023157"/>
    </source>
</evidence>
<dbReference type="STRING" id="1802451.A3C82_00835"/>
<dbReference type="PROSITE" id="PS00409">
    <property type="entry name" value="PROKAR_NTER_METHYL"/>
    <property type="match status" value="1"/>
</dbReference>
<dbReference type="NCBIfam" id="TIGR02532">
    <property type="entry name" value="IV_pilin_GFxxxE"/>
    <property type="match status" value="1"/>
</dbReference>
<keyword evidence="3" id="KW-0472">Membrane</keyword>
<feature type="domain" description="LamG-like jellyroll fold" evidence="4">
    <location>
        <begin position="114"/>
        <end position="245"/>
    </location>
</feature>
<keyword evidence="3" id="KW-1133">Transmembrane helix</keyword>
<evidence type="ECO:0000259" key="4">
    <source>
        <dbReference type="SMART" id="SM00560"/>
    </source>
</evidence>
<keyword evidence="1" id="KW-0732">Signal</keyword>
<dbReference type="SMART" id="SM00560">
    <property type="entry name" value="LamGL"/>
    <property type="match status" value="1"/>
</dbReference>
<dbReference type="Proteomes" id="UP000176901">
    <property type="component" value="Unassembled WGS sequence"/>
</dbReference>
<gene>
    <name evidence="5" type="ORF">A3C82_00835</name>
</gene>
<dbReference type="SUPFAM" id="SSF49899">
    <property type="entry name" value="Concanavalin A-like lectins/glucanases"/>
    <property type="match status" value="1"/>
</dbReference>
<evidence type="ECO:0000256" key="3">
    <source>
        <dbReference type="SAM" id="Phobius"/>
    </source>
</evidence>
<evidence type="ECO:0000313" key="5">
    <source>
        <dbReference type="EMBL" id="OHA66803.1"/>
    </source>
</evidence>
<dbReference type="AlphaFoldDB" id="A0A1G2R1Z3"/>